<evidence type="ECO:0000313" key="3">
    <source>
        <dbReference type="EMBL" id="BDY12661.1"/>
    </source>
</evidence>
<keyword evidence="1" id="KW-0732">Signal</keyword>
<keyword evidence="4" id="KW-1185">Reference proteome</keyword>
<dbReference type="InterPro" id="IPR029276">
    <property type="entry name" value="PgbA_N"/>
</dbReference>
<name>A0ABN6WUW7_9BACT</name>
<dbReference type="RefSeq" id="WP_286337847.1">
    <property type="nucleotide sequence ID" value="NZ_AP027370.1"/>
</dbReference>
<evidence type="ECO:0000256" key="1">
    <source>
        <dbReference type="SAM" id="SignalP"/>
    </source>
</evidence>
<protein>
    <recommendedName>
        <fullName evidence="2">Plasminogen-binding protein PgbA N-terminal domain-containing protein</fullName>
    </recommendedName>
</protein>
<accession>A0ABN6WUW7</accession>
<feature type="signal peptide" evidence="1">
    <location>
        <begin position="1"/>
        <end position="17"/>
    </location>
</feature>
<evidence type="ECO:0000313" key="4">
    <source>
        <dbReference type="Proteomes" id="UP001321445"/>
    </source>
</evidence>
<dbReference type="EMBL" id="AP027370">
    <property type="protein sequence ID" value="BDY12661.1"/>
    <property type="molecule type" value="Genomic_DNA"/>
</dbReference>
<reference evidence="3 4" key="1">
    <citation type="submission" date="2023-03" db="EMBL/GenBank/DDBJ databases">
        <title>Description of Hydrogenimonas sp. ISO32.</title>
        <authorList>
            <person name="Mino S."/>
            <person name="Fukazawa S."/>
            <person name="Sawabe T."/>
        </authorList>
    </citation>
    <scope>NUCLEOTIDE SEQUENCE [LARGE SCALE GENOMIC DNA]</scope>
    <source>
        <strain evidence="3 4">ISO32</strain>
    </source>
</reference>
<gene>
    <name evidence="3" type="ORF">HCR_09730</name>
</gene>
<organism evidence="3 4">
    <name type="scientific">Hydrogenimonas cancrithermarum</name>
    <dbReference type="NCBI Taxonomy" id="2993563"/>
    <lineage>
        <taxon>Bacteria</taxon>
        <taxon>Pseudomonadati</taxon>
        <taxon>Campylobacterota</taxon>
        <taxon>Epsilonproteobacteria</taxon>
        <taxon>Campylobacterales</taxon>
        <taxon>Hydrogenimonadaceae</taxon>
        <taxon>Hydrogenimonas</taxon>
    </lineage>
</organism>
<evidence type="ECO:0000259" key="2">
    <source>
        <dbReference type="Pfam" id="PF15436"/>
    </source>
</evidence>
<dbReference type="Proteomes" id="UP001321445">
    <property type="component" value="Chromosome"/>
</dbReference>
<feature type="domain" description="Plasminogen-binding protein PgbA N-terminal" evidence="2">
    <location>
        <begin position="24"/>
        <end position="234"/>
    </location>
</feature>
<proteinExistence type="predicted"/>
<sequence length="238" mass="26997">MIRLFLSFLLFVLTLGAAEGPRSVTATLQNVDKEYATIDIGNLPIGASGIVIHRYNDSHRAIVASAAITASDASGTKIHLLPYHGLVQPKLPTIKTKPQNGDTVILGYLYDRVLPIVPNQKSLEKAKAEFPHLTLVHPDLFAAELSKVKEPLPRKRHFRRMCEKMHLGLVMFMFQDGTDFIDCISWKKVGHADVASVDEKEFKAPFFHRFESIPSAFFDWSDYTMNDFDRYYKKVEKK</sequence>
<feature type="chain" id="PRO_5045233003" description="Plasminogen-binding protein PgbA N-terminal domain-containing protein" evidence="1">
    <location>
        <begin position="18"/>
        <end position="238"/>
    </location>
</feature>
<dbReference type="Pfam" id="PF15436">
    <property type="entry name" value="PGBA_N"/>
    <property type="match status" value="1"/>
</dbReference>